<dbReference type="AlphaFoldDB" id="A0A645DAU0"/>
<name>A0A645DAU0_9ZZZZ</name>
<evidence type="ECO:0000313" key="1">
    <source>
        <dbReference type="EMBL" id="MPM86043.1"/>
    </source>
</evidence>
<gene>
    <name evidence="1" type="ORF">SDC9_133126</name>
</gene>
<proteinExistence type="predicted"/>
<dbReference type="EMBL" id="VSSQ01034180">
    <property type="protein sequence ID" value="MPM86043.1"/>
    <property type="molecule type" value="Genomic_DNA"/>
</dbReference>
<organism evidence="1">
    <name type="scientific">bioreactor metagenome</name>
    <dbReference type="NCBI Taxonomy" id="1076179"/>
    <lineage>
        <taxon>unclassified sequences</taxon>
        <taxon>metagenomes</taxon>
        <taxon>ecological metagenomes</taxon>
    </lineage>
</organism>
<reference evidence="1" key="1">
    <citation type="submission" date="2019-08" db="EMBL/GenBank/DDBJ databases">
        <authorList>
            <person name="Kucharzyk K."/>
            <person name="Murdoch R.W."/>
            <person name="Higgins S."/>
            <person name="Loffler F."/>
        </authorList>
    </citation>
    <scope>NUCLEOTIDE SEQUENCE</scope>
</reference>
<accession>A0A645DAU0</accession>
<protein>
    <submittedName>
        <fullName evidence="1">Uncharacterized protein</fullName>
    </submittedName>
</protein>
<sequence length="95" mass="10631">MQPVTLCGRLLDQKTMSVGEGVGVHDDATNFFPFTTLFCQRFSVTFQTRGAVFHQHHNAGNAGQRRKATLFKQRFVLSFGIDEEVRTVALIGEVD</sequence>
<comment type="caution">
    <text evidence="1">The sequence shown here is derived from an EMBL/GenBank/DDBJ whole genome shotgun (WGS) entry which is preliminary data.</text>
</comment>